<dbReference type="SUPFAM" id="SSF81901">
    <property type="entry name" value="HCP-like"/>
    <property type="match status" value="1"/>
</dbReference>
<dbReference type="SMART" id="SM00671">
    <property type="entry name" value="SEL1"/>
    <property type="match status" value="3"/>
</dbReference>
<dbReference type="OrthoDB" id="2384430at2759"/>
<comment type="similarity">
    <text evidence="1">Belongs to the sel-1 family.</text>
</comment>
<protein>
    <submittedName>
        <fullName evidence="2">Uncharacterized protein</fullName>
    </submittedName>
</protein>
<dbReference type="Gene3D" id="1.25.40.10">
    <property type="entry name" value="Tetratricopeptide repeat domain"/>
    <property type="match status" value="1"/>
</dbReference>
<dbReference type="VEuPathDB" id="AmoebaDB:FDP41_010979"/>
<dbReference type="PANTHER" id="PTHR11102">
    <property type="entry name" value="SEL-1-LIKE PROTEIN"/>
    <property type="match status" value="1"/>
</dbReference>
<gene>
    <name evidence="2" type="ORF">FDP41_010979</name>
</gene>
<dbReference type="Pfam" id="PF08238">
    <property type="entry name" value="Sel1"/>
    <property type="match status" value="4"/>
</dbReference>
<comment type="caution">
    <text evidence="2">The sequence shown here is derived from an EMBL/GenBank/DDBJ whole genome shotgun (WGS) entry which is preliminary data.</text>
</comment>
<dbReference type="InterPro" id="IPR006597">
    <property type="entry name" value="Sel1-like"/>
</dbReference>
<dbReference type="InterPro" id="IPR011990">
    <property type="entry name" value="TPR-like_helical_dom_sf"/>
</dbReference>
<dbReference type="VEuPathDB" id="AmoebaDB:NfTy_016170"/>
<evidence type="ECO:0000313" key="3">
    <source>
        <dbReference type="Proteomes" id="UP000444721"/>
    </source>
</evidence>
<sequence length="180" mass="21389">MDDPNYRKAIKYFEKAAEQNHTKAMLELGSIYEEGKYRVQTNLEKALQYYERAAAQLNDEEALYYMGRLYEKGRHVPQDFGKAIKYFELSAQQHHYKALYKLGIIYRDGNFGSVVSQNLNKAIYYFELYHYPFVNDPMIKELRVARFFQEFHRRALQTDENGRKTFCDTTIVCAMDSLLR</sequence>
<proteinExistence type="inferred from homology"/>
<name>A0A6A5C7A4_NAEFO</name>
<dbReference type="GeneID" id="68118194"/>
<dbReference type="InterPro" id="IPR050767">
    <property type="entry name" value="Sel1_AlgK"/>
</dbReference>
<reference evidence="2 3" key="1">
    <citation type="journal article" date="2019" name="Sci. Rep.">
        <title>Nanopore sequencing improves the draft genome of the human pathogenic amoeba Naegleria fowleri.</title>
        <authorList>
            <person name="Liechti N."/>
            <person name="Schurch N."/>
            <person name="Bruggmann R."/>
            <person name="Wittwer M."/>
        </authorList>
    </citation>
    <scope>NUCLEOTIDE SEQUENCE [LARGE SCALE GENOMIC DNA]</scope>
    <source>
        <strain evidence="2 3">ATCC 30894</strain>
    </source>
</reference>
<organism evidence="2 3">
    <name type="scientific">Naegleria fowleri</name>
    <name type="common">Brain eating amoeba</name>
    <dbReference type="NCBI Taxonomy" id="5763"/>
    <lineage>
        <taxon>Eukaryota</taxon>
        <taxon>Discoba</taxon>
        <taxon>Heterolobosea</taxon>
        <taxon>Tetramitia</taxon>
        <taxon>Eutetramitia</taxon>
        <taxon>Vahlkampfiidae</taxon>
        <taxon>Naegleria</taxon>
    </lineage>
</organism>
<dbReference type="PANTHER" id="PTHR11102:SF160">
    <property type="entry name" value="ERAD-ASSOCIATED E3 UBIQUITIN-PROTEIN LIGASE COMPONENT HRD3"/>
    <property type="match status" value="1"/>
</dbReference>
<evidence type="ECO:0000313" key="2">
    <source>
        <dbReference type="EMBL" id="KAF0983001.1"/>
    </source>
</evidence>
<evidence type="ECO:0000256" key="1">
    <source>
        <dbReference type="ARBA" id="ARBA00038101"/>
    </source>
</evidence>
<dbReference type="VEuPathDB" id="AmoebaDB:NF0090710"/>
<dbReference type="Proteomes" id="UP000444721">
    <property type="component" value="Unassembled WGS sequence"/>
</dbReference>
<dbReference type="EMBL" id="VFQX01000007">
    <property type="protein sequence ID" value="KAF0983001.1"/>
    <property type="molecule type" value="Genomic_DNA"/>
</dbReference>
<keyword evidence="3" id="KW-1185">Reference proteome</keyword>
<dbReference type="AlphaFoldDB" id="A0A6A5C7A4"/>
<dbReference type="RefSeq" id="XP_044567714.1">
    <property type="nucleotide sequence ID" value="XM_044701336.1"/>
</dbReference>
<accession>A0A6A5C7A4</accession>